<dbReference type="PROSITE" id="PS50158">
    <property type="entry name" value="ZF_CCHC"/>
    <property type="match status" value="1"/>
</dbReference>
<keyword evidence="5" id="KW-1185">Reference proteome</keyword>
<dbReference type="Proteomes" id="UP001159405">
    <property type="component" value="Unassembled WGS sequence"/>
</dbReference>
<feature type="non-terminal residue" evidence="4">
    <location>
        <position position="118"/>
    </location>
</feature>
<keyword evidence="1" id="KW-0479">Metal-binding</keyword>
<dbReference type="InterPro" id="IPR036875">
    <property type="entry name" value="Znf_CCHC_sf"/>
</dbReference>
<feature type="compositionally biased region" description="Low complexity" evidence="2">
    <location>
        <begin position="87"/>
        <end position="103"/>
    </location>
</feature>
<protein>
    <recommendedName>
        <fullName evidence="3">CCHC-type domain-containing protein</fullName>
    </recommendedName>
</protein>
<gene>
    <name evidence="4" type="ORF">PLOB_00008372</name>
</gene>
<proteinExistence type="predicted"/>
<comment type="caution">
    <text evidence="4">The sequence shown here is derived from an EMBL/GenBank/DDBJ whole genome shotgun (WGS) entry which is preliminary data.</text>
</comment>
<accession>A0ABN8NBS9</accession>
<keyword evidence="1" id="KW-0862">Zinc</keyword>
<feature type="domain" description="CCHC-type" evidence="3">
    <location>
        <begin position="105"/>
        <end position="118"/>
    </location>
</feature>
<evidence type="ECO:0000256" key="2">
    <source>
        <dbReference type="SAM" id="MobiDB-lite"/>
    </source>
</evidence>
<organism evidence="4 5">
    <name type="scientific">Porites lobata</name>
    <dbReference type="NCBI Taxonomy" id="104759"/>
    <lineage>
        <taxon>Eukaryota</taxon>
        <taxon>Metazoa</taxon>
        <taxon>Cnidaria</taxon>
        <taxon>Anthozoa</taxon>
        <taxon>Hexacorallia</taxon>
        <taxon>Scleractinia</taxon>
        <taxon>Fungiina</taxon>
        <taxon>Poritidae</taxon>
        <taxon>Porites</taxon>
    </lineage>
</organism>
<dbReference type="Pfam" id="PF00098">
    <property type="entry name" value="zf-CCHC"/>
    <property type="match status" value="1"/>
</dbReference>
<dbReference type="Gene3D" id="4.10.60.10">
    <property type="entry name" value="Zinc finger, CCHC-type"/>
    <property type="match status" value="1"/>
</dbReference>
<keyword evidence="1" id="KW-0863">Zinc-finger</keyword>
<feature type="region of interest" description="Disordered" evidence="2">
    <location>
        <begin position="70"/>
        <end position="118"/>
    </location>
</feature>
<evidence type="ECO:0000256" key="1">
    <source>
        <dbReference type="PROSITE-ProRule" id="PRU00047"/>
    </source>
</evidence>
<sequence length="118" mass="13251">MISRPFMCITKLREGMGSFWDGVNADEIHAVTIFVLQPIATRKLLGKENLTLTKVQEVARAMEAVDLQAKQMGEQREEPLSVHKVVQKSSSKSSKQPNKNSSKGRCYRCGQEGHYGRD</sequence>
<dbReference type="SUPFAM" id="SSF57756">
    <property type="entry name" value="Retrovirus zinc finger-like domains"/>
    <property type="match status" value="1"/>
</dbReference>
<evidence type="ECO:0000313" key="4">
    <source>
        <dbReference type="EMBL" id="CAH3046110.1"/>
    </source>
</evidence>
<evidence type="ECO:0000259" key="3">
    <source>
        <dbReference type="PROSITE" id="PS50158"/>
    </source>
</evidence>
<dbReference type="InterPro" id="IPR001878">
    <property type="entry name" value="Znf_CCHC"/>
</dbReference>
<evidence type="ECO:0000313" key="5">
    <source>
        <dbReference type="Proteomes" id="UP001159405"/>
    </source>
</evidence>
<name>A0ABN8NBS9_9CNID</name>
<reference evidence="4 5" key="1">
    <citation type="submission" date="2022-05" db="EMBL/GenBank/DDBJ databases">
        <authorList>
            <consortium name="Genoscope - CEA"/>
            <person name="William W."/>
        </authorList>
    </citation>
    <scope>NUCLEOTIDE SEQUENCE [LARGE SCALE GENOMIC DNA]</scope>
</reference>
<dbReference type="EMBL" id="CALNXK010000014">
    <property type="protein sequence ID" value="CAH3046110.1"/>
    <property type="molecule type" value="Genomic_DNA"/>
</dbReference>